<dbReference type="PANTHER" id="PTHR31272">
    <property type="entry name" value="CYTOCHROME C-TYPE BIOGENESIS PROTEIN HI_1454-RELATED"/>
    <property type="match status" value="1"/>
</dbReference>
<dbReference type="EMBL" id="AP014854">
    <property type="protein sequence ID" value="BAR99364.1"/>
    <property type="molecule type" value="Genomic_DNA"/>
</dbReference>
<dbReference type="OrthoDB" id="9811352at2"/>
<dbReference type="GO" id="GO:0017004">
    <property type="term" value="P:cytochrome complex assembly"/>
    <property type="evidence" value="ECO:0007669"/>
    <property type="project" value="UniProtKB-KW"/>
</dbReference>
<name>A0A0H5BE46_BLAVI</name>
<evidence type="ECO:0000259" key="8">
    <source>
        <dbReference type="Pfam" id="PF02683"/>
    </source>
</evidence>
<evidence type="ECO:0000313" key="11">
    <source>
        <dbReference type="Proteomes" id="UP000065734"/>
    </source>
</evidence>
<keyword evidence="4" id="KW-0201">Cytochrome c-type biogenesis</keyword>
<sequence length="215" mass="22135">MTFLVEAPFAFGAGLLSVLSPCVLPVLPIIVTGGNDDHRARPVLIVLGLALTFILMGVASALFGGLVAAVMPQVERGAGVLIAGFGVLLLLDINPFKRLGFLSGLNFVAGDRLGSGLLLGMTLGVVWIPCVGPMLSGILAQVASRADMSHGIALLTVYAAGFAVPMLAVGYLSQGARQRLRALQKHPSVVRVVSGAVLIVFGIIIASSGMLAFSF</sequence>
<feature type="transmembrane region" description="Helical" evidence="7">
    <location>
        <begin position="12"/>
        <end position="31"/>
    </location>
</feature>
<feature type="transmembrane region" description="Helical" evidence="7">
    <location>
        <begin position="77"/>
        <end position="96"/>
    </location>
</feature>
<gene>
    <name evidence="10" type="primary">dipZ_2</name>
    <name evidence="9" type="ORF">BV133_1771</name>
    <name evidence="10" type="ORF">BVIRIDIS_23550</name>
</gene>
<feature type="domain" description="Cytochrome C biogenesis protein transmembrane" evidence="8">
    <location>
        <begin position="8"/>
        <end position="205"/>
    </location>
</feature>
<evidence type="ECO:0000256" key="4">
    <source>
        <dbReference type="ARBA" id="ARBA00022748"/>
    </source>
</evidence>
<keyword evidence="6 7" id="KW-0472">Membrane</keyword>
<reference evidence="11" key="3">
    <citation type="journal article" date="2016" name="Genome Announc.">
        <title>Revised genome sequence of the purple photosynthetic bacterium Blastochloris viridis.</title>
        <authorList>
            <person name="Liu L.N."/>
            <person name="Faulkner M."/>
            <person name="Liu X."/>
            <person name="Huang F."/>
            <person name="Darby A.C."/>
            <person name="Hall N."/>
        </authorList>
    </citation>
    <scope>NUCLEOTIDE SEQUENCE [LARGE SCALE GENOMIC DNA]</scope>
    <source>
        <strain evidence="11">ATCC 19567 / DSM 133 / F</strain>
    </source>
</reference>
<evidence type="ECO:0000313" key="9">
    <source>
        <dbReference type="EMBL" id="BAR99364.1"/>
    </source>
</evidence>
<protein>
    <submittedName>
        <fullName evidence="9">Cytochrome c-type biogenesis protein CcdA (DsbD analog)</fullName>
    </submittedName>
</protein>
<dbReference type="AlphaFoldDB" id="A0A0H5BE46"/>
<evidence type="ECO:0000256" key="3">
    <source>
        <dbReference type="ARBA" id="ARBA00022692"/>
    </source>
</evidence>
<feature type="transmembrane region" description="Helical" evidence="7">
    <location>
        <begin position="117"/>
        <end position="140"/>
    </location>
</feature>
<evidence type="ECO:0000256" key="7">
    <source>
        <dbReference type="SAM" id="Phobius"/>
    </source>
</evidence>
<comment type="similarity">
    <text evidence="2">Belongs to the DsbD family.</text>
</comment>
<dbReference type="PANTHER" id="PTHR31272:SF9">
    <property type="entry name" value="BLL1027 PROTEIN"/>
    <property type="match status" value="1"/>
</dbReference>
<dbReference type="InterPro" id="IPR003834">
    <property type="entry name" value="Cyt_c_assmbl_TM_dom"/>
</dbReference>
<accession>A0A0H5BE46</accession>
<dbReference type="GO" id="GO:0016020">
    <property type="term" value="C:membrane"/>
    <property type="evidence" value="ECO:0007669"/>
    <property type="project" value="UniProtKB-SubCell"/>
</dbReference>
<dbReference type="Pfam" id="PF02683">
    <property type="entry name" value="DsbD_TM"/>
    <property type="match status" value="1"/>
</dbReference>
<dbReference type="EMBL" id="LN907867">
    <property type="protein sequence ID" value="CUU43336.1"/>
    <property type="molecule type" value="Genomic_DNA"/>
</dbReference>
<dbReference type="KEGG" id="bvr:BVIR_2910"/>
<dbReference type="InterPro" id="IPR051790">
    <property type="entry name" value="Cytochrome_c-biogenesis_DsbD"/>
</dbReference>
<evidence type="ECO:0000256" key="6">
    <source>
        <dbReference type="ARBA" id="ARBA00023136"/>
    </source>
</evidence>
<keyword evidence="5 7" id="KW-1133">Transmembrane helix</keyword>
<feature type="transmembrane region" description="Helical" evidence="7">
    <location>
        <begin position="192"/>
        <end position="213"/>
    </location>
</feature>
<proteinExistence type="inferred from homology"/>
<evidence type="ECO:0000313" key="10">
    <source>
        <dbReference type="EMBL" id="CUU43336.1"/>
    </source>
</evidence>
<reference evidence="10" key="2">
    <citation type="submission" date="2015-11" db="EMBL/GenBank/DDBJ databases">
        <authorList>
            <person name="Zhang Y."/>
            <person name="Guo Z."/>
        </authorList>
    </citation>
    <scope>NUCLEOTIDE SEQUENCE</scope>
    <source>
        <strain evidence="10">1</strain>
    </source>
</reference>
<evidence type="ECO:0000256" key="1">
    <source>
        <dbReference type="ARBA" id="ARBA00004141"/>
    </source>
</evidence>
<organism evidence="10 11">
    <name type="scientific">Blastochloris viridis</name>
    <name type="common">Rhodopseudomonas viridis</name>
    <dbReference type="NCBI Taxonomy" id="1079"/>
    <lineage>
        <taxon>Bacteria</taxon>
        <taxon>Pseudomonadati</taxon>
        <taxon>Pseudomonadota</taxon>
        <taxon>Alphaproteobacteria</taxon>
        <taxon>Hyphomicrobiales</taxon>
        <taxon>Blastochloridaceae</taxon>
        <taxon>Blastochloris</taxon>
    </lineage>
</organism>
<dbReference type="RefSeq" id="WP_055038233.1">
    <property type="nucleotide sequence ID" value="NZ_AP014854.2"/>
</dbReference>
<keyword evidence="3 7" id="KW-0812">Transmembrane</keyword>
<evidence type="ECO:0000256" key="5">
    <source>
        <dbReference type="ARBA" id="ARBA00022989"/>
    </source>
</evidence>
<dbReference type="Proteomes" id="UP000065734">
    <property type="component" value="Chromosome I"/>
</dbReference>
<feature type="transmembrane region" description="Helical" evidence="7">
    <location>
        <begin position="152"/>
        <end position="172"/>
    </location>
</feature>
<reference evidence="9" key="1">
    <citation type="journal article" date="2015" name="Genome Announc.">
        <title>Complete Genome Sequence of the Bacteriochlorophyll b-Producing Photosynthetic Bacterium Blastochloris viridis.</title>
        <authorList>
            <person name="Tsukatani Y."/>
            <person name="Hirose Y."/>
            <person name="Harada J."/>
            <person name="Misawa N."/>
            <person name="Mori K."/>
            <person name="Inoue K."/>
            <person name="Tamiaki H."/>
        </authorList>
    </citation>
    <scope>NUCLEOTIDE SEQUENCE [LARGE SCALE GENOMIC DNA]</scope>
    <source>
        <strain evidence="9">DSM 133</strain>
    </source>
</reference>
<keyword evidence="11" id="KW-1185">Reference proteome</keyword>
<feature type="transmembrane region" description="Helical" evidence="7">
    <location>
        <begin position="43"/>
        <end position="71"/>
    </location>
</feature>
<dbReference type="STRING" id="1079.BVIR_2910"/>
<comment type="subcellular location">
    <subcellularLocation>
        <location evidence="1">Membrane</location>
        <topology evidence="1">Multi-pass membrane protein</topology>
    </subcellularLocation>
</comment>
<evidence type="ECO:0000256" key="2">
    <source>
        <dbReference type="ARBA" id="ARBA00006143"/>
    </source>
</evidence>